<dbReference type="PANTHER" id="PTHR37996">
    <property type="entry name" value="B- AND T-LYMPHOCYTE ATTENUATOR"/>
    <property type="match status" value="1"/>
</dbReference>
<dbReference type="AlphaFoldDB" id="G1KY75"/>
<organism evidence="4 5">
    <name type="scientific">Anolis carolinensis</name>
    <name type="common">Green anole</name>
    <name type="synonym">American chameleon</name>
    <dbReference type="NCBI Taxonomy" id="28377"/>
    <lineage>
        <taxon>Eukaryota</taxon>
        <taxon>Metazoa</taxon>
        <taxon>Chordata</taxon>
        <taxon>Craniata</taxon>
        <taxon>Vertebrata</taxon>
        <taxon>Euteleostomi</taxon>
        <taxon>Lepidosauria</taxon>
        <taxon>Squamata</taxon>
        <taxon>Bifurcata</taxon>
        <taxon>Unidentata</taxon>
        <taxon>Episquamata</taxon>
        <taxon>Toxicofera</taxon>
        <taxon>Iguania</taxon>
        <taxon>Dactyloidae</taxon>
        <taxon>Anolis</taxon>
    </lineage>
</organism>
<dbReference type="PROSITE" id="PS50835">
    <property type="entry name" value="IG_LIKE"/>
    <property type="match status" value="1"/>
</dbReference>
<evidence type="ECO:0000259" key="3">
    <source>
        <dbReference type="PROSITE" id="PS50835"/>
    </source>
</evidence>
<dbReference type="Ensembl" id="ENSACAT00000023828.3">
    <property type="protein sequence ID" value="ENSACAP00000020686.3"/>
    <property type="gene ID" value="ENSACAG00000024278.3"/>
</dbReference>
<dbReference type="Bgee" id="ENSACAG00000024278">
    <property type="expression patterns" value="Expressed in adrenal gland and 5 other cell types or tissues"/>
</dbReference>
<accession>G1KY75</accession>
<dbReference type="SMART" id="SM00409">
    <property type="entry name" value="IG"/>
    <property type="match status" value="1"/>
</dbReference>
<dbReference type="GeneID" id="103278393"/>
<keyword evidence="2" id="KW-0732">Signal</keyword>
<evidence type="ECO:0000256" key="1">
    <source>
        <dbReference type="SAM" id="Phobius"/>
    </source>
</evidence>
<proteinExistence type="predicted"/>
<dbReference type="GO" id="GO:0038023">
    <property type="term" value="F:signaling receptor activity"/>
    <property type="evidence" value="ECO:0000318"/>
    <property type="project" value="GO_Central"/>
</dbReference>
<dbReference type="SUPFAM" id="SSF48726">
    <property type="entry name" value="Immunoglobulin"/>
    <property type="match status" value="1"/>
</dbReference>
<name>G1KY75_ANOCA</name>
<gene>
    <name evidence="4" type="primary">BTLA</name>
</gene>
<dbReference type="GO" id="GO:0002768">
    <property type="term" value="P:immune response-regulating cell surface receptor signaling pathway"/>
    <property type="evidence" value="ECO:0000318"/>
    <property type="project" value="GO_Central"/>
</dbReference>
<sequence length="306" mass="34340">MNTGSLTLDFFLLMLIVYKPCLYGNEAENCSIDVTIKRETKISSISGDSVTIECPVKYCHKQPKVNWLKYNARLQDFFILHTGQNHNESWINGNIFVLKFPYINRNDSGLYRCEATLEGNTTAGHAIEVVVQDYRNITGFEGAKNTTKGHAASEKNKILIVYILSSLGALGLLFVCCFGLLQSKRRHQVKNKTTSSTLEIEMNEVCDYKNVKYCSDATSHVSNEGSVPPLQLFPDDSATHNNLSICKKSNRTASKPTCDKSVTNQLLPTNQDILVYATLNHKEYFQGSNLFVETDFTEYAAIMVKT</sequence>
<keyword evidence="1" id="KW-1133">Transmembrane helix</keyword>
<dbReference type="GeneTree" id="ENSGT00390000017390"/>
<reference evidence="4" key="3">
    <citation type="submission" date="2025-09" db="UniProtKB">
        <authorList>
            <consortium name="Ensembl"/>
        </authorList>
    </citation>
    <scope>IDENTIFICATION</scope>
</reference>
<dbReference type="InParanoid" id="G1KY75"/>
<dbReference type="InterPro" id="IPR036179">
    <property type="entry name" value="Ig-like_dom_sf"/>
</dbReference>
<dbReference type="HOGENOM" id="CLU_1590099_0_0_1"/>
<reference evidence="4 5" key="1">
    <citation type="submission" date="2009-12" db="EMBL/GenBank/DDBJ databases">
        <title>The Genome Sequence of Anolis carolinensis (Green Anole Lizard).</title>
        <authorList>
            <consortium name="The Genome Sequencing Platform"/>
            <person name="Di Palma F."/>
            <person name="Alfoldi J."/>
            <person name="Heiman D."/>
            <person name="Young S."/>
            <person name="Grabherr M."/>
            <person name="Johnson J."/>
            <person name="Lander E.S."/>
            <person name="Lindblad-Toh K."/>
        </authorList>
    </citation>
    <scope>NUCLEOTIDE SEQUENCE [LARGE SCALE GENOMIC DNA]</scope>
    <source>
        <strain evidence="4 5">JBL SC #1</strain>
    </source>
</reference>
<keyword evidence="5" id="KW-1185">Reference proteome</keyword>
<dbReference type="InterPro" id="IPR013098">
    <property type="entry name" value="Ig_I-set"/>
</dbReference>
<dbReference type="OrthoDB" id="9947981at2759"/>
<dbReference type="Proteomes" id="UP000001646">
    <property type="component" value="Chromosome 3"/>
</dbReference>
<feature type="domain" description="Ig-like" evidence="3">
    <location>
        <begin position="20"/>
        <end position="132"/>
    </location>
</feature>
<dbReference type="RefSeq" id="XP_008105957.1">
    <property type="nucleotide sequence ID" value="XM_008107750.3"/>
</dbReference>
<dbReference type="Gene3D" id="2.60.40.10">
    <property type="entry name" value="Immunoglobulins"/>
    <property type="match status" value="1"/>
</dbReference>
<dbReference type="GO" id="GO:0005886">
    <property type="term" value="C:plasma membrane"/>
    <property type="evidence" value="ECO:0000318"/>
    <property type="project" value="GO_Central"/>
</dbReference>
<dbReference type="CTD" id="151888"/>
<dbReference type="eggNOG" id="ENOG502S8FS">
    <property type="taxonomic scope" value="Eukaryota"/>
</dbReference>
<dbReference type="InterPro" id="IPR013783">
    <property type="entry name" value="Ig-like_fold"/>
</dbReference>
<dbReference type="InterPro" id="IPR003599">
    <property type="entry name" value="Ig_sub"/>
</dbReference>
<dbReference type="STRING" id="28377.ENSACAP00000020686"/>
<keyword evidence="1" id="KW-0472">Membrane</keyword>
<evidence type="ECO:0000256" key="2">
    <source>
        <dbReference type="SAM" id="SignalP"/>
    </source>
</evidence>
<feature type="transmembrane region" description="Helical" evidence="1">
    <location>
        <begin position="159"/>
        <end position="181"/>
    </location>
</feature>
<evidence type="ECO:0000313" key="4">
    <source>
        <dbReference type="Ensembl" id="ENSACAP00000020686.3"/>
    </source>
</evidence>
<dbReference type="InterPro" id="IPR039257">
    <property type="entry name" value="BTLA"/>
</dbReference>
<reference evidence="4" key="2">
    <citation type="submission" date="2025-08" db="UniProtKB">
        <authorList>
            <consortium name="Ensembl"/>
        </authorList>
    </citation>
    <scope>IDENTIFICATION</scope>
</reference>
<keyword evidence="1" id="KW-0812">Transmembrane</keyword>
<evidence type="ECO:0000313" key="5">
    <source>
        <dbReference type="Proteomes" id="UP000001646"/>
    </source>
</evidence>
<feature type="signal peptide" evidence="2">
    <location>
        <begin position="1"/>
        <end position="24"/>
    </location>
</feature>
<dbReference type="Pfam" id="PF07679">
    <property type="entry name" value="I-set"/>
    <property type="match status" value="1"/>
</dbReference>
<dbReference type="PANTHER" id="PTHR37996:SF1">
    <property type="entry name" value="B- AND T-LYMPHOCYTE ATTENUATOR"/>
    <property type="match status" value="1"/>
</dbReference>
<feature type="chain" id="PRO_5032361063" evidence="2">
    <location>
        <begin position="25"/>
        <end position="306"/>
    </location>
</feature>
<dbReference type="InterPro" id="IPR007110">
    <property type="entry name" value="Ig-like_dom"/>
</dbReference>
<protein>
    <submittedName>
        <fullName evidence="4">B and T lymphocyte associated</fullName>
    </submittedName>
</protein>